<name>A0A9X7UUV4_9GAMM</name>
<protein>
    <submittedName>
        <fullName evidence="2">Type IV pilus modification protein PilV</fullName>
    </submittedName>
</protein>
<reference evidence="2 3" key="1">
    <citation type="submission" date="2019-11" db="EMBL/GenBank/DDBJ databases">
        <title>Venatorbacter sp. nov. a predator of Campylobacter and other Gram-negative bacteria.</title>
        <authorList>
            <person name="Saeedi A."/>
            <person name="Cummings N.J."/>
            <person name="Connerton I.F."/>
            <person name="Connerton P.L."/>
        </authorList>
    </citation>
    <scope>NUCLEOTIDE SEQUENCE [LARGE SCALE GENOMIC DNA]</scope>
    <source>
        <strain evidence="2">XL5</strain>
    </source>
</reference>
<proteinExistence type="predicted"/>
<dbReference type="InterPro" id="IPR013362">
    <property type="entry name" value="Pilus_4_PilV"/>
</dbReference>
<dbReference type="InterPro" id="IPR012902">
    <property type="entry name" value="N_methyl_site"/>
</dbReference>
<feature type="domain" description="Type IV pilin Tt1218-like" evidence="1">
    <location>
        <begin position="31"/>
        <end position="111"/>
    </location>
</feature>
<sequence>MSAIKQRGFNMVEVLVTISITTVGLLGISSLQLQSNRAAQDSGNRSQAVWILEDLADRMNINASGLNDYATNGNYACPAAPPTICADYHDGFSRTAAANCSAQQIAAFDLWDLVCQKNYVANGTDVRSSSADFISNPVLNVQINAAQQSATLRLTWDTRTSGTDDNGNALYIIDENNERRTATLVREVQL</sequence>
<organism evidence="2 3">
    <name type="scientific">Venatoribacter cucullus</name>
    <dbReference type="NCBI Taxonomy" id="2661630"/>
    <lineage>
        <taxon>Bacteria</taxon>
        <taxon>Pseudomonadati</taxon>
        <taxon>Pseudomonadota</taxon>
        <taxon>Gammaproteobacteria</taxon>
        <taxon>Oceanospirillales</taxon>
        <taxon>Oceanospirillaceae</taxon>
        <taxon>Venatoribacter</taxon>
    </lineage>
</organism>
<dbReference type="InterPro" id="IPR054402">
    <property type="entry name" value="Tt1218-like_dom"/>
</dbReference>
<evidence type="ECO:0000313" key="2">
    <source>
        <dbReference type="EMBL" id="QQD23409.1"/>
    </source>
</evidence>
<dbReference type="RefSeq" id="WP_228345933.1">
    <property type="nucleotide sequence ID" value="NZ_CP046056.1"/>
</dbReference>
<keyword evidence="3" id="KW-1185">Reference proteome</keyword>
<accession>A0A9X7UUV4</accession>
<dbReference type="KEGG" id="vcw:GJQ55_02445"/>
<dbReference type="AlphaFoldDB" id="A0A9X7UUV4"/>
<dbReference type="NCBIfam" id="TIGR02532">
    <property type="entry name" value="IV_pilin_GFxxxE"/>
    <property type="match status" value="1"/>
</dbReference>
<dbReference type="EMBL" id="CP046056">
    <property type="protein sequence ID" value="QQD23409.1"/>
    <property type="molecule type" value="Genomic_DNA"/>
</dbReference>
<evidence type="ECO:0000259" key="1">
    <source>
        <dbReference type="Pfam" id="PF22150"/>
    </source>
</evidence>
<dbReference type="Pfam" id="PF22150">
    <property type="entry name" value="Tt1218-like"/>
    <property type="match status" value="1"/>
</dbReference>
<evidence type="ECO:0000313" key="3">
    <source>
        <dbReference type="Proteomes" id="UP000596074"/>
    </source>
</evidence>
<dbReference type="NCBIfam" id="TIGR02523">
    <property type="entry name" value="type_IV_pilV"/>
    <property type="match status" value="1"/>
</dbReference>
<dbReference type="Proteomes" id="UP000596074">
    <property type="component" value="Chromosome"/>
</dbReference>
<gene>
    <name evidence="2" type="primary">pilV</name>
    <name evidence="2" type="ORF">GJQ55_02445</name>
</gene>